<organism evidence="2">
    <name type="scientific">Sparassis latifolia</name>
    <dbReference type="NCBI Taxonomy" id="1202976"/>
    <lineage>
        <taxon>Eukaryota</taxon>
        <taxon>Fungi</taxon>
        <taxon>Dikarya</taxon>
        <taxon>Basidiomycota</taxon>
        <taxon>Agaricomycotina</taxon>
        <taxon>Agaricomycetes</taxon>
        <taxon>Polyporales</taxon>
        <taxon>Sparassidaceae</taxon>
        <taxon>Sparassis</taxon>
    </lineage>
</organism>
<proteinExistence type="evidence at transcript level"/>
<reference evidence="2" key="1">
    <citation type="journal article" date="2019" name="Int. J. Mol. Sci.">
        <title>Integration of ATAC-Seq and RNA-Seq Identifies Key Genes in Light-Induced Primordia Formation of Sparassis latifolia.</title>
        <authorList>
            <person name="Yang C."/>
            <person name="Ma L."/>
            <person name="Xiao D."/>
            <person name="Ying Z."/>
            <person name="Jiang X."/>
            <person name="Lin Y."/>
        </authorList>
    </citation>
    <scope>NUCLEOTIDE SEQUENCE</scope>
    <source>
        <strain evidence="2">SP-C</strain>
    </source>
</reference>
<name>A0A6B9LS72_9APHY</name>
<feature type="compositionally biased region" description="Basic and acidic residues" evidence="1">
    <location>
        <begin position="61"/>
        <end position="76"/>
    </location>
</feature>
<sequence>MVFPVRGFANGRRSEQARAARHCALRQRRDHGRTRSAACGAHRSGVPQSLPRRGPRGSLPQHERRGALRHIDEHAGPGRRARAGNTSRPAVSSRSRFPPCSPARSRSSGARTRTWARSRCA</sequence>
<evidence type="ECO:0000256" key="1">
    <source>
        <dbReference type="SAM" id="MobiDB-lite"/>
    </source>
</evidence>
<dbReference type="AlphaFoldDB" id="A0A6B9LS72"/>
<protein>
    <submittedName>
        <fullName evidence="2">Uncharacterized protein</fullName>
    </submittedName>
</protein>
<accession>A0A6B9LS72</accession>
<feature type="compositionally biased region" description="Low complexity" evidence="1">
    <location>
        <begin position="92"/>
        <end position="113"/>
    </location>
</feature>
<evidence type="ECO:0000313" key="2">
    <source>
        <dbReference type="EMBL" id="QHB50191.1"/>
    </source>
</evidence>
<dbReference type="EMBL" id="MK972863">
    <property type="protein sequence ID" value="QHB50191.1"/>
    <property type="molecule type" value="mRNA"/>
</dbReference>
<feature type="compositionally biased region" description="Basic residues" evidence="1">
    <location>
        <begin position="19"/>
        <end position="34"/>
    </location>
</feature>
<feature type="region of interest" description="Disordered" evidence="1">
    <location>
        <begin position="1"/>
        <end position="121"/>
    </location>
</feature>